<name>A0ABT1U677_9GAMM</name>
<dbReference type="Pfam" id="PF01649">
    <property type="entry name" value="Ribosomal_S20p"/>
    <property type="match status" value="1"/>
</dbReference>
<dbReference type="GO" id="GO:0005840">
    <property type="term" value="C:ribosome"/>
    <property type="evidence" value="ECO:0007669"/>
    <property type="project" value="UniProtKB-KW"/>
</dbReference>
<evidence type="ECO:0000256" key="4">
    <source>
        <dbReference type="ARBA" id="ARBA00022884"/>
    </source>
</evidence>
<evidence type="ECO:0000313" key="11">
    <source>
        <dbReference type="Proteomes" id="UP001524586"/>
    </source>
</evidence>
<dbReference type="RefSeq" id="WP_256615784.1">
    <property type="nucleotide sequence ID" value="NZ_JANIBK010000069.1"/>
</dbReference>
<evidence type="ECO:0000256" key="9">
    <source>
        <dbReference type="SAM" id="MobiDB-lite"/>
    </source>
</evidence>
<keyword evidence="5 8" id="KW-0689">Ribosomal protein</keyword>
<reference evidence="10 11" key="1">
    <citation type="submission" date="2022-07" db="EMBL/GenBank/DDBJ databases">
        <title>Methylomonas rivi sp. nov., Methylomonas rosea sp. nov., Methylomonas aureus sp. nov. and Methylomonas subterranea sp. nov., four novel methanotrophs isolated from a freshwater creek and the deep terrestrial subsurface.</title>
        <authorList>
            <person name="Abin C."/>
            <person name="Sankaranarayanan K."/>
            <person name="Garner C."/>
            <person name="Sindelar R."/>
            <person name="Kotary K."/>
            <person name="Garner R."/>
            <person name="Barclay S."/>
            <person name="Lawson P."/>
            <person name="Krumholz L."/>
        </authorList>
    </citation>
    <scope>NUCLEOTIDE SEQUENCE [LARGE SCALE GENOMIC DNA]</scope>
    <source>
        <strain evidence="10 11">WSC-6</strain>
    </source>
</reference>
<dbReference type="Proteomes" id="UP001524586">
    <property type="component" value="Unassembled WGS sequence"/>
</dbReference>
<accession>A0ABT1U677</accession>
<keyword evidence="11" id="KW-1185">Reference proteome</keyword>
<evidence type="ECO:0000256" key="2">
    <source>
        <dbReference type="ARBA" id="ARBA00007634"/>
    </source>
</evidence>
<dbReference type="HAMAP" id="MF_00500">
    <property type="entry name" value="Ribosomal_bS20"/>
    <property type="match status" value="1"/>
</dbReference>
<comment type="caution">
    <text evidence="10">The sequence shown here is derived from an EMBL/GenBank/DDBJ whole genome shotgun (WGS) entry which is preliminary data.</text>
</comment>
<comment type="similarity">
    <text evidence="2 8">Belongs to the bacterial ribosomal protein bS20 family.</text>
</comment>
<evidence type="ECO:0000256" key="6">
    <source>
        <dbReference type="ARBA" id="ARBA00023274"/>
    </source>
</evidence>
<dbReference type="EMBL" id="JANIBK010000069">
    <property type="protein sequence ID" value="MCQ8129362.1"/>
    <property type="molecule type" value="Genomic_DNA"/>
</dbReference>
<keyword evidence="4 8" id="KW-0694">RNA-binding</keyword>
<dbReference type="PANTHER" id="PTHR33398:SF1">
    <property type="entry name" value="SMALL RIBOSOMAL SUBUNIT PROTEIN BS20C"/>
    <property type="match status" value="1"/>
</dbReference>
<keyword evidence="3 8" id="KW-0699">rRNA-binding</keyword>
<organism evidence="10 11">
    <name type="scientific">Methylomonas rivi</name>
    <dbReference type="NCBI Taxonomy" id="2952226"/>
    <lineage>
        <taxon>Bacteria</taxon>
        <taxon>Pseudomonadati</taxon>
        <taxon>Pseudomonadota</taxon>
        <taxon>Gammaproteobacteria</taxon>
        <taxon>Methylococcales</taxon>
        <taxon>Methylococcaceae</taxon>
        <taxon>Methylomonas</taxon>
    </lineage>
</organism>
<gene>
    <name evidence="8 10" type="primary">rpsT</name>
    <name evidence="10" type="ORF">NP596_12945</name>
</gene>
<evidence type="ECO:0000256" key="1">
    <source>
        <dbReference type="ARBA" id="ARBA00003134"/>
    </source>
</evidence>
<evidence type="ECO:0000256" key="7">
    <source>
        <dbReference type="ARBA" id="ARBA00035136"/>
    </source>
</evidence>
<keyword evidence="6 8" id="KW-0687">Ribonucleoprotein</keyword>
<dbReference type="InterPro" id="IPR036510">
    <property type="entry name" value="Ribosomal_bS20_sf"/>
</dbReference>
<dbReference type="SUPFAM" id="SSF46992">
    <property type="entry name" value="Ribosomal protein S20"/>
    <property type="match status" value="1"/>
</dbReference>
<dbReference type="InterPro" id="IPR002583">
    <property type="entry name" value="Ribosomal_bS20"/>
</dbReference>
<proteinExistence type="inferred from homology"/>
<dbReference type="PANTHER" id="PTHR33398">
    <property type="entry name" value="30S RIBOSOMAL PROTEIN S20"/>
    <property type="match status" value="1"/>
</dbReference>
<evidence type="ECO:0000256" key="3">
    <source>
        <dbReference type="ARBA" id="ARBA00022730"/>
    </source>
</evidence>
<evidence type="ECO:0000313" key="10">
    <source>
        <dbReference type="EMBL" id="MCQ8129362.1"/>
    </source>
</evidence>
<dbReference type="Gene3D" id="1.20.58.110">
    <property type="entry name" value="Ribosomal protein S20"/>
    <property type="match status" value="1"/>
</dbReference>
<dbReference type="NCBIfam" id="TIGR00029">
    <property type="entry name" value="S20"/>
    <property type="match status" value="1"/>
</dbReference>
<sequence length="87" mass="9608">MANSPQAKKRARQAENSRIRNAGQRSNLRTFIKKVIAAVRAGNKEQAQAAFKSAVPIIDSAVNKGIIHKNKAARSKSRLNNRLRNMA</sequence>
<protein>
    <recommendedName>
        <fullName evidence="7 8">Small ribosomal subunit protein bS20</fullName>
    </recommendedName>
</protein>
<feature type="region of interest" description="Disordered" evidence="9">
    <location>
        <begin position="1"/>
        <end position="26"/>
    </location>
</feature>
<evidence type="ECO:0000256" key="5">
    <source>
        <dbReference type="ARBA" id="ARBA00022980"/>
    </source>
</evidence>
<comment type="function">
    <text evidence="1 8">Binds directly to 16S ribosomal RNA.</text>
</comment>
<evidence type="ECO:0000256" key="8">
    <source>
        <dbReference type="HAMAP-Rule" id="MF_00500"/>
    </source>
</evidence>